<dbReference type="Pfam" id="PF01094">
    <property type="entry name" value="ANF_receptor"/>
    <property type="match status" value="1"/>
</dbReference>
<dbReference type="PANTHER" id="PTHR24060">
    <property type="entry name" value="METABOTROPIC GLUTAMATE RECEPTOR"/>
    <property type="match status" value="1"/>
</dbReference>
<evidence type="ECO:0000256" key="4">
    <source>
        <dbReference type="ARBA" id="ARBA00023136"/>
    </source>
</evidence>
<dbReference type="EMBL" id="CAJZBQ010000010">
    <property type="protein sequence ID" value="CAG9313271.1"/>
    <property type="molecule type" value="Genomic_DNA"/>
</dbReference>
<feature type="transmembrane region" description="Helical" evidence="6">
    <location>
        <begin position="866"/>
        <end position="890"/>
    </location>
</feature>
<dbReference type="SUPFAM" id="SSF53822">
    <property type="entry name" value="Periplasmic binding protein-like I"/>
    <property type="match status" value="1"/>
</dbReference>
<evidence type="ECO:0000313" key="8">
    <source>
        <dbReference type="EMBL" id="CAG9313271.1"/>
    </source>
</evidence>
<gene>
    <name evidence="8" type="ORF">BSTOLATCC_MIC8544</name>
</gene>
<reference evidence="8" key="1">
    <citation type="submission" date="2021-09" db="EMBL/GenBank/DDBJ databases">
        <authorList>
            <consortium name="AG Swart"/>
            <person name="Singh M."/>
            <person name="Singh A."/>
            <person name="Seah K."/>
            <person name="Emmerich C."/>
        </authorList>
    </citation>
    <scope>NUCLEOTIDE SEQUENCE</scope>
    <source>
        <strain evidence="8">ATCC30299</strain>
    </source>
</reference>
<proteinExistence type="predicted"/>
<keyword evidence="5" id="KW-0325">Glycoprotein</keyword>
<dbReference type="InterPro" id="IPR001828">
    <property type="entry name" value="ANF_lig-bd_rcpt"/>
</dbReference>
<organism evidence="8 9">
    <name type="scientific">Blepharisma stoltei</name>
    <dbReference type="NCBI Taxonomy" id="1481888"/>
    <lineage>
        <taxon>Eukaryota</taxon>
        <taxon>Sar</taxon>
        <taxon>Alveolata</taxon>
        <taxon>Ciliophora</taxon>
        <taxon>Postciliodesmatophora</taxon>
        <taxon>Heterotrichea</taxon>
        <taxon>Heterotrichida</taxon>
        <taxon>Blepharismidae</taxon>
        <taxon>Blepharisma</taxon>
    </lineage>
</organism>
<feature type="transmembrane region" description="Helical" evidence="6">
    <location>
        <begin position="1056"/>
        <end position="1076"/>
    </location>
</feature>
<dbReference type="InterPro" id="IPR050726">
    <property type="entry name" value="mGluR"/>
</dbReference>
<keyword evidence="9" id="KW-1185">Reference proteome</keyword>
<feature type="transmembrane region" description="Helical" evidence="6">
    <location>
        <begin position="1026"/>
        <end position="1044"/>
    </location>
</feature>
<evidence type="ECO:0000256" key="5">
    <source>
        <dbReference type="ARBA" id="ARBA00023180"/>
    </source>
</evidence>
<sequence>MVIRFLFLTTLVCASINLLVFFGNNTPNTLITYFQANLIQIIGNPYAFEIIFIIANKTTDFDSYFKGEIPVAIDATFDINLSQYLLVATETRGILNLFLDPNMSPTGSLQYYLHVPWQNQLNATEIITNYLGWNKIALISTQSIESVRITSEFDKDFSRKVKSNIVITNSITEDNMDSIAGRLLKPNGLQTFVVFCEGNFIDMFATSLENKKIYKQGAGLLIWSKGIWGSLKDGLLYIVEQGLEGATSYEQYEALAIKSFTDSILGHINSLSSIGGVSYDSDSIKQFMKVNTLDSGKKPSYYLVNIVNSAKKITGALVGGELLISDNITFPGNTTDKPVTSKAILWMSLTTSGQELDGSFNAYQPVQAQGNFYARDWINNNSIILENFQIQFTPNSCGTMSFYHDKTGACYAPLKSKLGLVNLSSDYYATTVGNILLFREWNLTMMTVGPTVSSPLLSNKTLYPEFMRVIPNGNYNAVILAKLCQIFGWKNVVVVYANLSSNIAMYETFVTEADKIGINIANDENKRMLPQNYARTNFDTYKYVFDAIKATKVRIFISFQTANANYQSIEGLYDVGLRKGDLVIVLASKTGGQSVVTNYPQQYVPKVTELLSGSISVSAVEYIGEFGLTIMNNMKSYWGNSPSFKGSHFDQTLLAAYGIDFTIFKGEDYENATVLTKNTRAQRITGASGTIAIDSSSNDRSFMILSINNFYAANTTGIYNESISGYYIPTSSTPIQMSSNIIWPGPSYTVPTDTVVIESDCPFDESLSEDSTKGIAAFTTICSGVAVIALVITVVIWKGNFTKAYPKLTLRKEIQFADSVVMATMLIEIFQYINIGPVFKEDPVTDYLSGLFNADIDKFVEFKGEVYWIGLNIVLGTVCFWLVTVALIMSHNDRLIKSIFCFRWIYSFKDYLMPLLGNMLFVPIMTILLTVFKCSKSIGNDLDESYMDTDCYQYCWEGTHLGYAIGCIFALILYFPIAVFNRPHWTNIQDDDNQNIRCQPEYIMTKSVTQVLFITLNKMISLYDPIAQGFVYLGLIIAYIVYNIKRPPYNYDRINMWQIDLLACVAWSVLLTSVSHGMDGGYLLLMIIKVSGWCALILVGLILQTKRFPALLYRPQPQNIAMLFKFMLTSTVKADSIERRHLNFVSASYKMKEEEAKESNKTDFVSINKTKFAIDDSTKRGMLEGTMFIQNR</sequence>
<evidence type="ECO:0000256" key="1">
    <source>
        <dbReference type="ARBA" id="ARBA00004370"/>
    </source>
</evidence>
<keyword evidence="4 6" id="KW-0472">Membrane</keyword>
<feature type="transmembrane region" description="Helical" evidence="6">
    <location>
        <begin position="961"/>
        <end position="981"/>
    </location>
</feature>
<feature type="domain" description="Receptor ligand binding region" evidence="7">
    <location>
        <begin position="374"/>
        <end position="697"/>
    </location>
</feature>
<name>A0AAU9IJ79_9CILI</name>
<evidence type="ECO:0000313" key="9">
    <source>
        <dbReference type="Proteomes" id="UP001162131"/>
    </source>
</evidence>
<comment type="subcellular location">
    <subcellularLocation>
        <location evidence="1">Membrane</location>
    </subcellularLocation>
</comment>
<protein>
    <recommendedName>
        <fullName evidence="7">Receptor ligand binding region domain-containing protein</fullName>
    </recommendedName>
</protein>
<dbReference type="InterPro" id="IPR028082">
    <property type="entry name" value="Peripla_BP_I"/>
</dbReference>
<evidence type="ECO:0000256" key="6">
    <source>
        <dbReference type="SAM" id="Phobius"/>
    </source>
</evidence>
<evidence type="ECO:0000259" key="7">
    <source>
        <dbReference type="Pfam" id="PF01094"/>
    </source>
</evidence>
<feature type="transmembrane region" description="Helical" evidence="6">
    <location>
        <begin position="1082"/>
        <end position="1103"/>
    </location>
</feature>
<dbReference type="AlphaFoldDB" id="A0AAU9IJ79"/>
<dbReference type="Proteomes" id="UP001162131">
    <property type="component" value="Unassembled WGS sequence"/>
</dbReference>
<feature type="transmembrane region" description="Helical" evidence="6">
    <location>
        <begin position="775"/>
        <end position="796"/>
    </location>
</feature>
<feature type="transmembrane region" description="Helical" evidence="6">
    <location>
        <begin position="911"/>
        <end position="932"/>
    </location>
</feature>
<comment type="caution">
    <text evidence="8">The sequence shown here is derived from an EMBL/GenBank/DDBJ whole genome shotgun (WGS) entry which is preliminary data.</text>
</comment>
<keyword evidence="3 6" id="KW-1133">Transmembrane helix</keyword>
<dbReference type="GO" id="GO:0016020">
    <property type="term" value="C:membrane"/>
    <property type="evidence" value="ECO:0007669"/>
    <property type="project" value="UniProtKB-SubCell"/>
</dbReference>
<dbReference type="Gene3D" id="3.40.50.2300">
    <property type="match status" value="2"/>
</dbReference>
<keyword evidence="2 6" id="KW-0812">Transmembrane</keyword>
<evidence type="ECO:0000256" key="2">
    <source>
        <dbReference type="ARBA" id="ARBA00022692"/>
    </source>
</evidence>
<evidence type="ECO:0000256" key="3">
    <source>
        <dbReference type="ARBA" id="ARBA00022989"/>
    </source>
</evidence>
<accession>A0AAU9IJ79</accession>